<protein>
    <recommendedName>
        <fullName evidence="1">GP-PDE domain-containing protein</fullName>
    </recommendedName>
</protein>
<dbReference type="AlphaFoldDB" id="A0A381VJS3"/>
<reference evidence="2" key="1">
    <citation type="submission" date="2018-05" db="EMBL/GenBank/DDBJ databases">
        <authorList>
            <person name="Lanie J.A."/>
            <person name="Ng W.-L."/>
            <person name="Kazmierczak K.M."/>
            <person name="Andrzejewski T.M."/>
            <person name="Davidsen T.M."/>
            <person name="Wayne K.J."/>
            <person name="Tettelin H."/>
            <person name="Glass J.I."/>
            <person name="Rusch D."/>
            <person name="Podicherti R."/>
            <person name="Tsui H.-C.T."/>
            <person name="Winkler M.E."/>
        </authorList>
    </citation>
    <scope>NUCLEOTIDE SEQUENCE</scope>
</reference>
<proteinExistence type="predicted"/>
<dbReference type="InterPro" id="IPR017946">
    <property type="entry name" value="PLC-like_Pdiesterase_TIM-brl"/>
</dbReference>
<dbReference type="GO" id="GO:0008081">
    <property type="term" value="F:phosphoric diester hydrolase activity"/>
    <property type="evidence" value="ECO:0007669"/>
    <property type="project" value="InterPro"/>
</dbReference>
<dbReference type="GO" id="GO:0006629">
    <property type="term" value="P:lipid metabolic process"/>
    <property type="evidence" value="ECO:0007669"/>
    <property type="project" value="InterPro"/>
</dbReference>
<sequence>MAIVFLLVYEPNYKAAQSIPKSNLLIVAHRGFGNYGPDNSLSAVKMAIEANVDGVDLDGQMTSDGKLVIYHDPNLDRLSDGKGPLKEKTLAELKALDVGFKFDEKFRGERIATYEEALRVVDGKVKLIVELKASTIGSDSSENIAVELIQKYNAYDWTILSSFNPFVLYRIKKLDQKVKTMFIFKDVNVDPKILREIHPTDSKGIPWVLRNDFCRSLMRRLINPDFLSAEITVNKNTVKKLIGKGYPLFLWPPNDEKTIKQSISAKPYGVITDEPILAKEIIVNL</sequence>
<organism evidence="2">
    <name type="scientific">marine metagenome</name>
    <dbReference type="NCBI Taxonomy" id="408172"/>
    <lineage>
        <taxon>unclassified sequences</taxon>
        <taxon>metagenomes</taxon>
        <taxon>ecological metagenomes</taxon>
    </lineage>
</organism>
<evidence type="ECO:0000313" key="2">
    <source>
        <dbReference type="EMBL" id="SVA40550.1"/>
    </source>
</evidence>
<dbReference type="Pfam" id="PF03009">
    <property type="entry name" value="GDPD"/>
    <property type="match status" value="1"/>
</dbReference>
<dbReference type="PROSITE" id="PS51704">
    <property type="entry name" value="GP_PDE"/>
    <property type="match status" value="1"/>
</dbReference>
<dbReference type="Gene3D" id="3.20.20.190">
    <property type="entry name" value="Phosphatidylinositol (PI) phosphodiesterase"/>
    <property type="match status" value="1"/>
</dbReference>
<dbReference type="SUPFAM" id="SSF51695">
    <property type="entry name" value="PLC-like phosphodiesterases"/>
    <property type="match status" value="1"/>
</dbReference>
<dbReference type="InterPro" id="IPR030395">
    <property type="entry name" value="GP_PDE_dom"/>
</dbReference>
<feature type="domain" description="GP-PDE" evidence="1">
    <location>
        <begin position="24"/>
        <end position="282"/>
    </location>
</feature>
<name>A0A381VJS3_9ZZZZ</name>
<dbReference type="PANTHER" id="PTHR46211:SF1">
    <property type="entry name" value="GLYCEROPHOSPHODIESTER PHOSPHODIESTERASE, CYTOPLASMIC"/>
    <property type="match status" value="1"/>
</dbReference>
<evidence type="ECO:0000259" key="1">
    <source>
        <dbReference type="PROSITE" id="PS51704"/>
    </source>
</evidence>
<accession>A0A381VJS3</accession>
<gene>
    <name evidence="2" type="ORF">METZ01_LOCUS93404</name>
</gene>
<dbReference type="PANTHER" id="PTHR46211">
    <property type="entry name" value="GLYCEROPHOSPHORYL DIESTER PHOSPHODIESTERASE"/>
    <property type="match status" value="1"/>
</dbReference>
<dbReference type="EMBL" id="UINC01009025">
    <property type="protein sequence ID" value="SVA40550.1"/>
    <property type="molecule type" value="Genomic_DNA"/>
</dbReference>